<evidence type="ECO:0000256" key="2">
    <source>
        <dbReference type="SAM" id="Phobius"/>
    </source>
</evidence>
<name>A0A4R6DLZ3_9MICO</name>
<feature type="transmembrane region" description="Helical" evidence="2">
    <location>
        <begin position="57"/>
        <end position="80"/>
    </location>
</feature>
<comment type="caution">
    <text evidence="3">The sequence shown here is derived from an EMBL/GenBank/DDBJ whole genome shotgun (WGS) entry which is preliminary data.</text>
</comment>
<evidence type="ECO:0000313" key="3">
    <source>
        <dbReference type="EMBL" id="TDN45299.1"/>
    </source>
</evidence>
<keyword evidence="2" id="KW-1133">Transmembrane helix</keyword>
<accession>A0A4R6DLZ3</accession>
<organism evidence="3 4">
    <name type="scientific">Curtobacterium flaccumfaciens</name>
    <dbReference type="NCBI Taxonomy" id="2035"/>
    <lineage>
        <taxon>Bacteria</taxon>
        <taxon>Bacillati</taxon>
        <taxon>Actinomycetota</taxon>
        <taxon>Actinomycetes</taxon>
        <taxon>Micrococcales</taxon>
        <taxon>Microbacteriaceae</taxon>
        <taxon>Curtobacterium</taxon>
    </lineage>
</organism>
<protein>
    <recommendedName>
        <fullName evidence="5">DUF4878 domain-containing protein</fullName>
    </recommendedName>
</protein>
<keyword evidence="2" id="KW-0812">Transmembrane</keyword>
<keyword evidence="2" id="KW-0472">Membrane</keyword>
<sequence length="389" mass="39354">MTDQHEPDGWGSVPTVDTISGTPGAPVGAPSPVPGSAPASATAPAPRPRRRLRRGQLVGIIAGGTAIVLLAVAGIVGYSVGTASHSADRPVRAFLDDLTAGRVDDALQTAGIKHDKGDVLLTDAAYAKATGRVTGYRIAATRDDGDTATVTAYLKQDGRDVSSTFTLDKTGTDWGVFPVWELQAPKLGSVDVAVRGPSGAKLTVGGQSVTTAKDGTAELSALPGTYDVALDGGKWVEADAAKATVTGLDGEISTPVSMTTRLTAAGVASAKAAVDAWVDGCIASTDASPKGCSFYAYGEDPAYTYTNQKWTLATRPSVSLGGWVSSGWIVTTTTFGRATFTADISGPGGVGTASAGPMNVNASGYITGFTDRGATFRSAIGNGSTDTGS</sequence>
<dbReference type="Proteomes" id="UP000295764">
    <property type="component" value="Unassembled WGS sequence"/>
</dbReference>
<evidence type="ECO:0000313" key="4">
    <source>
        <dbReference type="Proteomes" id="UP000295764"/>
    </source>
</evidence>
<feature type="region of interest" description="Disordered" evidence="1">
    <location>
        <begin position="1"/>
        <end position="50"/>
    </location>
</feature>
<gene>
    <name evidence="3" type="ORF">EDF64_103223</name>
</gene>
<reference evidence="3 4" key="1">
    <citation type="submission" date="2019-03" db="EMBL/GenBank/DDBJ databases">
        <title>Genomic analyses of the natural microbiome of Caenorhabditis elegans.</title>
        <authorList>
            <person name="Samuel B."/>
        </authorList>
    </citation>
    <scope>NUCLEOTIDE SEQUENCE [LARGE SCALE GENOMIC DNA]</scope>
    <source>
        <strain evidence="3 4">JUb65</strain>
    </source>
</reference>
<evidence type="ECO:0000256" key="1">
    <source>
        <dbReference type="SAM" id="MobiDB-lite"/>
    </source>
</evidence>
<proteinExistence type="predicted"/>
<evidence type="ECO:0008006" key="5">
    <source>
        <dbReference type="Google" id="ProtNLM"/>
    </source>
</evidence>
<dbReference type="AlphaFoldDB" id="A0A4R6DLZ3"/>
<dbReference type="EMBL" id="SNVW01000003">
    <property type="protein sequence ID" value="TDN45299.1"/>
    <property type="molecule type" value="Genomic_DNA"/>
</dbReference>
<dbReference type="RefSeq" id="WP_133519114.1">
    <property type="nucleotide sequence ID" value="NZ_SNVW01000003.1"/>
</dbReference>
<dbReference type="OrthoDB" id="3818356at2"/>